<dbReference type="EMBL" id="AGNL01050083">
    <property type="protein sequence ID" value="EJK44171.1"/>
    <property type="molecule type" value="Genomic_DNA"/>
</dbReference>
<gene>
    <name evidence="2" type="ORF">THAOC_37314</name>
</gene>
<accession>K0R6F4</accession>
<evidence type="ECO:0000256" key="1">
    <source>
        <dbReference type="SAM" id="MobiDB-lite"/>
    </source>
</evidence>
<proteinExistence type="predicted"/>
<name>K0R6F4_THAOC</name>
<dbReference type="Proteomes" id="UP000266841">
    <property type="component" value="Unassembled WGS sequence"/>
</dbReference>
<feature type="region of interest" description="Disordered" evidence="1">
    <location>
        <begin position="55"/>
        <end position="78"/>
    </location>
</feature>
<evidence type="ECO:0000313" key="3">
    <source>
        <dbReference type="Proteomes" id="UP000266841"/>
    </source>
</evidence>
<feature type="non-terminal residue" evidence="2">
    <location>
        <position position="78"/>
    </location>
</feature>
<protein>
    <submittedName>
        <fullName evidence="2">Uncharacterized protein</fullName>
    </submittedName>
</protein>
<keyword evidence="3" id="KW-1185">Reference proteome</keyword>
<reference evidence="2 3" key="1">
    <citation type="journal article" date="2012" name="Genome Biol.">
        <title>Genome and low-iron response of an oceanic diatom adapted to chronic iron limitation.</title>
        <authorList>
            <person name="Lommer M."/>
            <person name="Specht M."/>
            <person name="Roy A.S."/>
            <person name="Kraemer L."/>
            <person name="Andreson R."/>
            <person name="Gutowska M.A."/>
            <person name="Wolf J."/>
            <person name="Bergner S.V."/>
            <person name="Schilhabel M.B."/>
            <person name="Klostermeier U.C."/>
            <person name="Beiko R.G."/>
            <person name="Rosenstiel P."/>
            <person name="Hippler M."/>
            <person name="Laroche J."/>
        </authorList>
    </citation>
    <scope>NUCLEOTIDE SEQUENCE [LARGE SCALE GENOMIC DNA]</scope>
    <source>
        <strain evidence="2 3">CCMP1005</strain>
    </source>
</reference>
<organism evidence="2 3">
    <name type="scientific">Thalassiosira oceanica</name>
    <name type="common">Marine diatom</name>
    <dbReference type="NCBI Taxonomy" id="159749"/>
    <lineage>
        <taxon>Eukaryota</taxon>
        <taxon>Sar</taxon>
        <taxon>Stramenopiles</taxon>
        <taxon>Ochrophyta</taxon>
        <taxon>Bacillariophyta</taxon>
        <taxon>Coscinodiscophyceae</taxon>
        <taxon>Thalassiosirophycidae</taxon>
        <taxon>Thalassiosirales</taxon>
        <taxon>Thalassiosiraceae</taxon>
        <taxon>Thalassiosira</taxon>
    </lineage>
</organism>
<dbReference type="AlphaFoldDB" id="K0R6F4"/>
<comment type="caution">
    <text evidence="2">The sequence shown here is derived from an EMBL/GenBank/DDBJ whole genome shotgun (WGS) entry which is preliminary data.</text>
</comment>
<sequence>MTGTDPDNYMLASIVDSTSALVGRVVDDVFRTGGPGVGSGVGSAKDDFYDPSVGAAGVAAGRGREGPPPGARSAASAP</sequence>
<evidence type="ECO:0000313" key="2">
    <source>
        <dbReference type="EMBL" id="EJK44171.1"/>
    </source>
</evidence>